<dbReference type="Proteomes" id="UP000678393">
    <property type="component" value="Unassembled WGS sequence"/>
</dbReference>
<evidence type="ECO:0000313" key="2">
    <source>
        <dbReference type="Proteomes" id="UP000678393"/>
    </source>
</evidence>
<keyword evidence="2" id="KW-1185">Reference proteome</keyword>
<gene>
    <name evidence="1" type="ORF">CUNI_LOCUS22375</name>
</gene>
<accession>A0A8S4A4W9</accession>
<evidence type="ECO:0000313" key="1">
    <source>
        <dbReference type="EMBL" id="CAG5136817.1"/>
    </source>
</evidence>
<sequence>GPHLGMETGITASTDTVSNFFTTEALDKVVVSSSANTWPSAQIKILVPRE</sequence>
<name>A0A8S4A4W9_9EUPU</name>
<comment type="caution">
    <text evidence="1">The sequence shown here is derived from an EMBL/GenBank/DDBJ whole genome shotgun (WGS) entry which is preliminary data.</text>
</comment>
<feature type="non-terminal residue" evidence="1">
    <location>
        <position position="1"/>
    </location>
</feature>
<protein>
    <submittedName>
        <fullName evidence="1">Uncharacterized protein</fullName>
    </submittedName>
</protein>
<feature type="non-terminal residue" evidence="1">
    <location>
        <position position="50"/>
    </location>
</feature>
<organism evidence="1 2">
    <name type="scientific">Candidula unifasciata</name>
    <dbReference type="NCBI Taxonomy" id="100452"/>
    <lineage>
        <taxon>Eukaryota</taxon>
        <taxon>Metazoa</taxon>
        <taxon>Spiralia</taxon>
        <taxon>Lophotrochozoa</taxon>
        <taxon>Mollusca</taxon>
        <taxon>Gastropoda</taxon>
        <taxon>Heterobranchia</taxon>
        <taxon>Euthyneura</taxon>
        <taxon>Panpulmonata</taxon>
        <taxon>Eupulmonata</taxon>
        <taxon>Stylommatophora</taxon>
        <taxon>Helicina</taxon>
        <taxon>Helicoidea</taxon>
        <taxon>Geomitridae</taxon>
        <taxon>Candidula</taxon>
    </lineage>
</organism>
<reference evidence="1" key="1">
    <citation type="submission" date="2021-04" db="EMBL/GenBank/DDBJ databases">
        <authorList>
            <consortium name="Molecular Ecology Group"/>
        </authorList>
    </citation>
    <scope>NUCLEOTIDE SEQUENCE</scope>
</reference>
<proteinExistence type="predicted"/>
<dbReference type="AlphaFoldDB" id="A0A8S4A4W9"/>
<dbReference type="EMBL" id="CAJHNH020008574">
    <property type="protein sequence ID" value="CAG5136817.1"/>
    <property type="molecule type" value="Genomic_DNA"/>
</dbReference>